<accession>A0A821AJ96</accession>
<reference evidence="1" key="1">
    <citation type="submission" date="2021-02" db="EMBL/GenBank/DDBJ databases">
        <authorList>
            <person name="Nowell W R."/>
        </authorList>
    </citation>
    <scope>NUCLEOTIDE SEQUENCE</scope>
</reference>
<protein>
    <submittedName>
        <fullName evidence="1">Uncharacterized protein</fullName>
    </submittedName>
</protein>
<dbReference type="EMBL" id="CAJOBG010066959">
    <property type="protein sequence ID" value="CAF4577861.1"/>
    <property type="molecule type" value="Genomic_DNA"/>
</dbReference>
<gene>
    <name evidence="1" type="ORF">OVN521_LOCUS44317</name>
</gene>
<keyword evidence="2" id="KW-1185">Reference proteome</keyword>
<sequence>MALMKRTRFILVQSTSNANVTDDNMEPYHVSIFRRAASMPPLPK</sequence>
<proteinExistence type="predicted"/>
<organism evidence="1 2">
    <name type="scientific">Rotaria magnacalcarata</name>
    <dbReference type="NCBI Taxonomy" id="392030"/>
    <lineage>
        <taxon>Eukaryota</taxon>
        <taxon>Metazoa</taxon>
        <taxon>Spiralia</taxon>
        <taxon>Gnathifera</taxon>
        <taxon>Rotifera</taxon>
        <taxon>Eurotatoria</taxon>
        <taxon>Bdelloidea</taxon>
        <taxon>Philodinida</taxon>
        <taxon>Philodinidae</taxon>
        <taxon>Rotaria</taxon>
    </lineage>
</organism>
<dbReference type="Proteomes" id="UP000663866">
    <property type="component" value="Unassembled WGS sequence"/>
</dbReference>
<comment type="caution">
    <text evidence="1">The sequence shown here is derived from an EMBL/GenBank/DDBJ whole genome shotgun (WGS) entry which is preliminary data.</text>
</comment>
<evidence type="ECO:0000313" key="1">
    <source>
        <dbReference type="EMBL" id="CAF4577861.1"/>
    </source>
</evidence>
<feature type="non-terminal residue" evidence="1">
    <location>
        <position position="44"/>
    </location>
</feature>
<dbReference type="AlphaFoldDB" id="A0A821AJ96"/>
<evidence type="ECO:0000313" key="2">
    <source>
        <dbReference type="Proteomes" id="UP000663866"/>
    </source>
</evidence>
<name>A0A821AJ96_9BILA</name>